<accession>A0A348FXT0</accession>
<protein>
    <recommendedName>
        <fullName evidence="1">Terminase large subunit GpA endonuclease domain-containing protein</fullName>
    </recommendedName>
</protein>
<dbReference type="KEGG" id="blag:BLTE_07980"/>
<dbReference type="Proteomes" id="UP000266934">
    <property type="component" value="Chromosome"/>
</dbReference>
<evidence type="ECO:0000259" key="1">
    <source>
        <dbReference type="Pfam" id="PF20454"/>
    </source>
</evidence>
<dbReference type="InterPro" id="IPR046454">
    <property type="entry name" value="GpA_endonuclease"/>
</dbReference>
<dbReference type="OrthoDB" id="5181253at2"/>
<evidence type="ECO:0000313" key="2">
    <source>
        <dbReference type="EMBL" id="BBF92113.1"/>
    </source>
</evidence>
<proteinExistence type="predicted"/>
<name>A0A348FXT0_9HYPH</name>
<dbReference type="AlphaFoldDB" id="A0A348FXT0"/>
<feature type="domain" description="Terminase large subunit GpA endonuclease" evidence="1">
    <location>
        <begin position="4"/>
        <end position="61"/>
    </location>
</feature>
<dbReference type="GO" id="GO:0004519">
    <property type="term" value="F:endonuclease activity"/>
    <property type="evidence" value="ECO:0007669"/>
    <property type="project" value="InterPro"/>
</dbReference>
<organism evidence="2 3">
    <name type="scientific">Blastochloris tepida</name>
    <dbReference type="NCBI Taxonomy" id="2233851"/>
    <lineage>
        <taxon>Bacteria</taxon>
        <taxon>Pseudomonadati</taxon>
        <taxon>Pseudomonadota</taxon>
        <taxon>Alphaproteobacteria</taxon>
        <taxon>Hyphomicrobiales</taxon>
        <taxon>Blastochloridaceae</taxon>
        <taxon>Blastochloris</taxon>
    </lineage>
</organism>
<sequence length="105" mass="11435">MECAGACHFPADRDYAWFGELVAERAVRKYTRGVARLEWVKDAGVRNEGLDTRVYATAALHGLFAAGWRLTDLAARLKEAPMLSASTAEAAPQPAPAVIRSKFLS</sequence>
<dbReference type="Pfam" id="PF20454">
    <property type="entry name" value="GpA_nuclease"/>
    <property type="match status" value="1"/>
</dbReference>
<dbReference type="RefSeq" id="WP_126397824.1">
    <property type="nucleotide sequence ID" value="NZ_AP018907.1"/>
</dbReference>
<evidence type="ECO:0000313" key="3">
    <source>
        <dbReference type="Proteomes" id="UP000266934"/>
    </source>
</evidence>
<gene>
    <name evidence="2" type="ORF">BLTE_07980</name>
</gene>
<reference evidence="2 3" key="1">
    <citation type="submission" date="2018-08" db="EMBL/GenBank/DDBJ databases">
        <title>Complete genome sequencing of Blastochloris tepida GI.</title>
        <authorList>
            <person name="Tsukatani Y."/>
            <person name="Mori H."/>
        </authorList>
    </citation>
    <scope>NUCLEOTIDE SEQUENCE [LARGE SCALE GENOMIC DNA]</scope>
    <source>
        <strain evidence="2 3">GI</strain>
    </source>
</reference>
<keyword evidence="3" id="KW-1185">Reference proteome</keyword>
<dbReference type="EMBL" id="AP018907">
    <property type="protein sequence ID" value="BBF92113.1"/>
    <property type="molecule type" value="Genomic_DNA"/>
</dbReference>